<dbReference type="Gene3D" id="3.90.700.10">
    <property type="entry name" value="Succinate dehydrogenase/fumarate reductase flavoprotein, catalytic domain"/>
    <property type="match status" value="1"/>
</dbReference>
<dbReference type="PANTHER" id="PTHR11632">
    <property type="entry name" value="SUCCINATE DEHYDROGENASE 2 FLAVOPROTEIN SUBUNIT"/>
    <property type="match status" value="1"/>
</dbReference>
<name>X1ABA2_9ZZZZ</name>
<keyword evidence="1" id="KW-0285">Flavoprotein</keyword>
<dbReference type="InterPro" id="IPR003953">
    <property type="entry name" value="FAD-dep_OxRdtase_2_FAD-bd"/>
</dbReference>
<dbReference type="AlphaFoldDB" id="X1ABA2"/>
<organism evidence="4">
    <name type="scientific">marine sediment metagenome</name>
    <dbReference type="NCBI Taxonomy" id="412755"/>
    <lineage>
        <taxon>unclassified sequences</taxon>
        <taxon>metagenomes</taxon>
        <taxon>ecological metagenomes</taxon>
    </lineage>
</organism>
<feature type="non-terminal residue" evidence="4">
    <location>
        <position position="295"/>
    </location>
</feature>
<evidence type="ECO:0000313" key="4">
    <source>
        <dbReference type="EMBL" id="GAG57406.1"/>
    </source>
</evidence>
<reference evidence="4" key="1">
    <citation type="journal article" date="2014" name="Front. Microbiol.">
        <title>High frequency of phylogenetically diverse reductive dehalogenase-homologous genes in deep subseafloor sedimentary metagenomes.</title>
        <authorList>
            <person name="Kawai M."/>
            <person name="Futagami T."/>
            <person name="Toyoda A."/>
            <person name="Takaki Y."/>
            <person name="Nishi S."/>
            <person name="Hori S."/>
            <person name="Arai W."/>
            <person name="Tsubouchi T."/>
            <person name="Morono Y."/>
            <person name="Uchiyama I."/>
            <person name="Ito T."/>
            <person name="Fujiyama A."/>
            <person name="Inagaki F."/>
            <person name="Takami H."/>
        </authorList>
    </citation>
    <scope>NUCLEOTIDE SEQUENCE</scope>
    <source>
        <strain evidence="4">Expedition CK06-06</strain>
    </source>
</reference>
<dbReference type="SUPFAM" id="SSF51905">
    <property type="entry name" value="FAD/NAD(P)-binding domain"/>
    <property type="match status" value="1"/>
</dbReference>
<dbReference type="InterPro" id="IPR027477">
    <property type="entry name" value="Succ_DH/fumarate_Rdtase_cat_sf"/>
</dbReference>
<accession>X1ABA2</accession>
<keyword evidence="2" id="KW-0560">Oxidoreductase</keyword>
<dbReference type="Gene3D" id="3.50.50.60">
    <property type="entry name" value="FAD/NAD(P)-binding domain"/>
    <property type="match status" value="1"/>
</dbReference>
<dbReference type="SUPFAM" id="SSF56425">
    <property type="entry name" value="Succinate dehydrogenase/fumarate reductase flavoprotein, catalytic domain"/>
    <property type="match status" value="1"/>
</dbReference>
<dbReference type="InterPro" id="IPR036188">
    <property type="entry name" value="FAD/NAD-bd_sf"/>
</dbReference>
<proteinExistence type="predicted"/>
<evidence type="ECO:0000256" key="2">
    <source>
        <dbReference type="ARBA" id="ARBA00023002"/>
    </source>
</evidence>
<dbReference type="Pfam" id="PF00890">
    <property type="entry name" value="FAD_binding_2"/>
    <property type="match status" value="1"/>
</dbReference>
<gene>
    <name evidence="4" type="ORF">S01H4_13817</name>
</gene>
<evidence type="ECO:0000256" key="1">
    <source>
        <dbReference type="ARBA" id="ARBA00022630"/>
    </source>
</evidence>
<dbReference type="InterPro" id="IPR030664">
    <property type="entry name" value="SdhA/FrdA/AprA"/>
</dbReference>
<dbReference type="PANTHER" id="PTHR11632:SF51">
    <property type="entry name" value="SUCCINATE DEHYDROGENASE [UBIQUINONE] FLAVOPROTEIN SUBUNIT, MITOCHONDRIAL"/>
    <property type="match status" value="1"/>
</dbReference>
<dbReference type="GO" id="GO:0016491">
    <property type="term" value="F:oxidoreductase activity"/>
    <property type="evidence" value="ECO:0007669"/>
    <property type="project" value="UniProtKB-KW"/>
</dbReference>
<feature type="domain" description="FAD-dependent oxidoreductase 2 FAD-binding" evidence="3">
    <location>
        <begin position="6"/>
        <end position="290"/>
    </location>
</feature>
<protein>
    <recommendedName>
        <fullName evidence="3">FAD-dependent oxidoreductase 2 FAD-binding domain-containing protein</fullName>
    </recommendedName>
</protein>
<dbReference type="EMBL" id="BART01006078">
    <property type="protein sequence ID" value="GAG57406.1"/>
    <property type="molecule type" value="Genomic_DNA"/>
</dbReference>
<evidence type="ECO:0000259" key="3">
    <source>
        <dbReference type="Pfam" id="PF00890"/>
    </source>
</evidence>
<comment type="caution">
    <text evidence="4">The sequence shown here is derived from an EMBL/GenBank/DDBJ whole genome shotgun (WGS) entry which is preliminary data.</text>
</comment>
<sequence>MKIETDVLVIGGGGAAARAAIEASKSPIKVAMVIKGRFPSGTTPISMGFMAAVLRDDDNPEIFYQDIINGGYLLNNKKLARILANESKNVYEDLINFGTEFRTTKKGILYIGHPTGTSKPRAALTVNHKFMKGLVSKVRESPIEIYDQIMITDLLKINNSIVGAVGFNYTTGEFFTFSAKAIILATGGLGQIFELSSMPPGATGDGYAMGLSAGAELIDMEFTQAMVCVIYPDAIRGLAPPFDGFVKFGAKFYNGLNERFMERYEPEKMENVTRDVASICVFKEIQAGRGTSHGG</sequence>